<sequence length="34" mass="4090">MNSLSVEDALPDIDDDEDRMKNVMCWVRWRLQHA</sequence>
<reference evidence="1 2" key="1">
    <citation type="submission" date="2018-06" db="EMBL/GenBank/DDBJ databases">
        <authorList>
            <consortium name="Pathogen Informatics"/>
            <person name="Doyle S."/>
        </authorList>
    </citation>
    <scope>NUCLEOTIDE SEQUENCE [LARGE SCALE GENOMIC DNA]</scope>
    <source>
        <strain evidence="1 2">NCTC10005</strain>
    </source>
</reference>
<accession>A0A377M9Z3</accession>
<dbReference type="Proteomes" id="UP000255106">
    <property type="component" value="Unassembled WGS sequence"/>
</dbReference>
<protein>
    <submittedName>
        <fullName evidence="1">Uncharacterized protein</fullName>
    </submittedName>
</protein>
<proteinExistence type="predicted"/>
<evidence type="ECO:0000313" key="2">
    <source>
        <dbReference type="Proteomes" id="UP000255106"/>
    </source>
</evidence>
<dbReference type="EMBL" id="UGJB01000004">
    <property type="protein sequence ID" value="STQ14816.1"/>
    <property type="molecule type" value="Genomic_DNA"/>
</dbReference>
<organism evidence="1 2">
    <name type="scientific">Enterobacter cloacae</name>
    <dbReference type="NCBI Taxonomy" id="550"/>
    <lineage>
        <taxon>Bacteria</taxon>
        <taxon>Pseudomonadati</taxon>
        <taxon>Pseudomonadota</taxon>
        <taxon>Gammaproteobacteria</taxon>
        <taxon>Enterobacterales</taxon>
        <taxon>Enterobacteriaceae</taxon>
        <taxon>Enterobacter</taxon>
        <taxon>Enterobacter cloacae complex</taxon>
    </lineage>
</organism>
<gene>
    <name evidence="1" type="ORF">NCTC10005_07687</name>
</gene>
<evidence type="ECO:0000313" key="1">
    <source>
        <dbReference type="EMBL" id="STQ14816.1"/>
    </source>
</evidence>
<name>A0A377M9Z3_ENTCL</name>
<dbReference type="AlphaFoldDB" id="A0A377M9Z3"/>